<dbReference type="Pfam" id="PF01061">
    <property type="entry name" value="ABC2_membrane"/>
    <property type="match status" value="1"/>
</dbReference>
<dbReference type="EMBL" id="HBFP01010426">
    <property type="protein sequence ID" value="CAD8823092.1"/>
    <property type="molecule type" value="Transcribed_RNA"/>
</dbReference>
<feature type="transmembrane region" description="Helical" evidence="10">
    <location>
        <begin position="531"/>
        <end position="553"/>
    </location>
</feature>
<dbReference type="InterPro" id="IPR043926">
    <property type="entry name" value="ABCG_dom"/>
</dbReference>
<comment type="similarity">
    <text evidence="2">Belongs to the ABC transporter superfamily. ABCG family. Eye pigment precursor importer (TC 3.A.1.204) subfamily.</text>
</comment>
<gene>
    <name evidence="12" type="ORF">TOLI1172_LOCUS7488</name>
</gene>
<reference evidence="12" key="1">
    <citation type="submission" date="2021-01" db="EMBL/GenBank/DDBJ databases">
        <authorList>
            <person name="Corre E."/>
            <person name="Pelletier E."/>
            <person name="Niang G."/>
            <person name="Scheremetjew M."/>
            <person name="Finn R."/>
            <person name="Kale V."/>
            <person name="Holt S."/>
            <person name="Cochrane G."/>
            <person name="Meng A."/>
            <person name="Brown T."/>
            <person name="Cohen L."/>
        </authorList>
    </citation>
    <scope>NUCLEOTIDE SEQUENCE</scope>
    <source>
        <strain evidence="12">CCMP3278</strain>
    </source>
</reference>
<feature type="transmembrane region" description="Helical" evidence="10">
    <location>
        <begin position="504"/>
        <end position="525"/>
    </location>
</feature>
<proteinExistence type="inferred from homology"/>
<accession>A0A7S0ZIP9</accession>
<dbReference type="AlphaFoldDB" id="A0A7S0ZIP9"/>
<evidence type="ECO:0000256" key="9">
    <source>
        <dbReference type="ARBA" id="ARBA00023136"/>
    </source>
</evidence>
<dbReference type="InterPro" id="IPR052215">
    <property type="entry name" value="Plant_ABCG"/>
</dbReference>
<evidence type="ECO:0000259" key="11">
    <source>
        <dbReference type="PROSITE" id="PS50893"/>
    </source>
</evidence>
<dbReference type="GO" id="GO:0140359">
    <property type="term" value="F:ABC-type transporter activity"/>
    <property type="evidence" value="ECO:0007669"/>
    <property type="project" value="InterPro"/>
</dbReference>
<feature type="domain" description="ABC transporter" evidence="11">
    <location>
        <begin position="51"/>
        <end position="292"/>
    </location>
</feature>
<dbReference type="PROSITE" id="PS50893">
    <property type="entry name" value="ABC_TRANSPORTER_2"/>
    <property type="match status" value="1"/>
</dbReference>
<dbReference type="Pfam" id="PF00005">
    <property type="entry name" value="ABC_tran"/>
    <property type="match status" value="1"/>
</dbReference>
<dbReference type="PANTHER" id="PTHR48042:SF11">
    <property type="entry name" value="ABC TRANSPORTER G FAMILY MEMBER 11"/>
    <property type="match status" value="1"/>
</dbReference>
<evidence type="ECO:0000256" key="8">
    <source>
        <dbReference type="ARBA" id="ARBA00022989"/>
    </source>
</evidence>
<keyword evidence="7" id="KW-0067">ATP-binding</keyword>
<evidence type="ECO:0000256" key="7">
    <source>
        <dbReference type="ARBA" id="ARBA00022840"/>
    </source>
</evidence>
<comment type="subcellular location">
    <subcellularLocation>
        <location evidence="1">Membrane</location>
        <topology evidence="1">Multi-pass membrane protein</topology>
    </subcellularLocation>
</comment>
<dbReference type="SUPFAM" id="SSF52540">
    <property type="entry name" value="P-loop containing nucleoside triphosphate hydrolases"/>
    <property type="match status" value="1"/>
</dbReference>
<feature type="transmembrane region" description="Helical" evidence="10">
    <location>
        <begin position="428"/>
        <end position="448"/>
    </location>
</feature>
<dbReference type="PANTHER" id="PTHR48042">
    <property type="entry name" value="ABC TRANSPORTER G FAMILY MEMBER 11"/>
    <property type="match status" value="1"/>
</dbReference>
<sequence length="650" mass="72475">METVVQEEAHVVVDLAGDNGLKAQDSSIRKSSLHAVGVQFAWKDVNVQVPVKTGGILGIGQKDTGEKKSILNKVSGFVDPGEILYIMGPSGAGKSTMLDALADRVAVDVEGYQALNRLKKTPNGLKSIAKYVEQTDDMFGSLTVKETLDVAAGLYVKEKAKRESIVEEVIQMLGLTAQRDVKIGSPFFRGLSGGQRRRVSIGIELVGSPQLLFLDEPTSGLDSAASYYVMKELQNLVRTTNMTLIITIHQPSELVFEMADKLLLLSGGQTCYFGDAHKAGDYFTKSGFSCPPRMSQIEWMVDLINQDFGDTQTVWKCRDNWANSEEAKTCDKDVMERGCQTKEEAAAEQVGGMKRIAKGLDSDNKMEYAVGFFQQCMVLVRRGVLNTVKNPVVIWLRFAMYFMLAVLIGTVWLRLGSSSVVIPDINGCLFYVCAFMVFMSSSVLPAYLEERSVMVRERANGAYSVFAYILAHTVYEIPYVFLLSLMASSITYWLVGLTPSASRFFIYVANLFMALFVAESIMVFISAVIPILIIGIAAGSFLFGAFMCVMGYFINVETIGWWWRWMQYIALHYYAFSTFITNQYRDTTWKAFPNPGGFPDYPTDVDGNDIVTSLAVESRIWLNFVALLIMVFVYRFLAACYMHFFIKGKK</sequence>
<dbReference type="InterPro" id="IPR003593">
    <property type="entry name" value="AAA+_ATPase"/>
</dbReference>
<dbReference type="GO" id="GO:0005524">
    <property type="term" value="F:ATP binding"/>
    <property type="evidence" value="ECO:0007669"/>
    <property type="project" value="UniProtKB-KW"/>
</dbReference>
<evidence type="ECO:0000256" key="6">
    <source>
        <dbReference type="ARBA" id="ARBA00022741"/>
    </source>
</evidence>
<feature type="transmembrane region" description="Helical" evidence="10">
    <location>
        <begin position="620"/>
        <end position="646"/>
    </location>
</feature>
<keyword evidence="8 10" id="KW-1133">Transmembrane helix</keyword>
<keyword evidence="4" id="KW-0813">Transport</keyword>
<evidence type="ECO:0000256" key="4">
    <source>
        <dbReference type="ARBA" id="ARBA00022448"/>
    </source>
</evidence>
<evidence type="ECO:0000256" key="1">
    <source>
        <dbReference type="ARBA" id="ARBA00004141"/>
    </source>
</evidence>
<keyword evidence="6" id="KW-0547">Nucleotide-binding</keyword>
<keyword evidence="9 10" id="KW-0472">Membrane</keyword>
<dbReference type="InterPro" id="IPR003439">
    <property type="entry name" value="ABC_transporter-like_ATP-bd"/>
</dbReference>
<organism evidence="12">
    <name type="scientific">Timspurckia oligopyrenoides</name>
    <dbReference type="NCBI Taxonomy" id="708627"/>
    <lineage>
        <taxon>Eukaryota</taxon>
        <taxon>Rhodophyta</taxon>
        <taxon>Bangiophyceae</taxon>
        <taxon>Porphyridiales</taxon>
        <taxon>Porphyridiaceae</taxon>
        <taxon>Timspurckia</taxon>
    </lineage>
</organism>
<dbReference type="SMART" id="SM00382">
    <property type="entry name" value="AAA"/>
    <property type="match status" value="1"/>
</dbReference>
<dbReference type="GO" id="GO:0016887">
    <property type="term" value="F:ATP hydrolysis activity"/>
    <property type="evidence" value="ECO:0007669"/>
    <property type="project" value="InterPro"/>
</dbReference>
<evidence type="ECO:0000256" key="3">
    <source>
        <dbReference type="ARBA" id="ARBA00014334"/>
    </source>
</evidence>
<feature type="transmembrane region" description="Helical" evidence="10">
    <location>
        <begin position="477"/>
        <end position="497"/>
    </location>
</feature>
<dbReference type="InterPro" id="IPR013525">
    <property type="entry name" value="ABC2_TM"/>
</dbReference>
<evidence type="ECO:0000256" key="2">
    <source>
        <dbReference type="ARBA" id="ARBA00005814"/>
    </source>
</evidence>
<dbReference type="Pfam" id="PF19055">
    <property type="entry name" value="ABC2_membrane_7"/>
    <property type="match status" value="1"/>
</dbReference>
<keyword evidence="5 10" id="KW-0812">Transmembrane</keyword>
<feature type="transmembrane region" description="Helical" evidence="10">
    <location>
        <begin position="565"/>
        <end position="584"/>
    </location>
</feature>
<protein>
    <recommendedName>
        <fullName evidence="3">Probable ATP-dependent transporter ycf16</fullName>
    </recommendedName>
</protein>
<evidence type="ECO:0000256" key="10">
    <source>
        <dbReference type="SAM" id="Phobius"/>
    </source>
</evidence>
<dbReference type="PROSITE" id="PS00211">
    <property type="entry name" value="ABC_TRANSPORTER_1"/>
    <property type="match status" value="1"/>
</dbReference>
<dbReference type="InterPro" id="IPR017871">
    <property type="entry name" value="ABC_transporter-like_CS"/>
</dbReference>
<evidence type="ECO:0000256" key="5">
    <source>
        <dbReference type="ARBA" id="ARBA00022692"/>
    </source>
</evidence>
<dbReference type="GO" id="GO:0016020">
    <property type="term" value="C:membrane"/>
    <property type="evidence" value="ECO:0007669"/>
    <property type="project" value="UniProtKB-SubCell"/>
</dbReference>
<name>A0A7S0ZIP9_9RHOD</name>
<evidence type="ECO:0000313" key="12">
    <source>
        <dbReference type="EMBL" id="CAD8823092.1"/>
    </source>
</evidence>
<dbReference type="InterPro" id="IPR027417">
    <property type="entry name" value="P-loop_NTPase"/>
</dbReference>
<feature type="transmembrane region" description="Helical" evidence="10">
    <location>
        <begin position="394"/>
        <end position="416"/>
    </location>
</feature>
<dbReference type="Gene3D" id="3.40.50.300">
    <property type="entry name" value="P-loop containing nucleotide triphosphate hydrolases"/>
    <property type="match status" value="1"/>
</dbReference>